<dbReference type="EMBL" id="QGKV02000649">
    <property type="protein sequence ID" value="KAF3578422.1"/>
    <property type="molecule type" value="Genomic_DNA"/>
</dbReference>
<reference evidence="4 5" key="1">
    <citation type="journal article" date="2020" name="BMC Genomics">
        <title>Intraspecific diversification of the crop wild relative Brassica cretica Lam. using demographic model selection.</title>
        <authorList>
            <person name="Kioukis A."/>
            <person name="Michalopoulou V.A."/>
            <person name="Briers L."/>
            <person name="Pirintsos S."/>
            <person name="Studholme D.J."/>
            <person name="Pavlidis P."/>
            <person name="Sarris P.F."/>
        </authorList>
    </citation>
    <scope>NUCLEOTIDE SEQUENCE [LARGE SCALE GENOMIC DNA]</scope>
    <source>
        <strain evidence="5">cv. PFS-1207/04</strain>
    </source>
</reference>
<feature type="region of interest" description="Disordered" evidence="2">
    <location>
        <begin position="244"/>
        <end position="289"/>
    </location>
</feature>
<evidence type="ECO:0000259" key="3">
    <source>
        <dbReference type="PROSITE" id="PS51840"/>
    </source>
</evidence>
<evidence type="ECO:0000256" key="1">
    <source>
        <dbReference type="SAM" id="Coils"/>
    </source>
</evidence>
<sequence length="908" mass="104035">MFKSGRWRSEKNKIKIIFKLQFHATLVSELKGEGLTISLVPGDVGKPTGKTEKAVVLDGYCRWESPVYETVKFVQDVKTCKVNQRIYHLILSTTGSTKSGLVGETSIDFADYVDAVKTCNVSLPLQNSISKALLHVSIQKQLQNVDLQRVVKSSRSLDLNSQLSIEADESLKCDSQEEGPFGKASRIAELRRRASIESDSTLTSFDSVSEVDTLGELGSRGDLIQQNQPTIMHHHHSVTNVYHEEPHVSESEWSGSSDQGISTDDSMNSSSNDTIPPRDTTRTTSSDGEVDKLKAELVALARRSDFSELELQSLRKQIVKETKRSQDLLREVTTLKQERDSKVRNKLQCEGKDTQVLLEELDYEKDLNSSLRIQLQKTKESNTELILAVQDLEAMLGQRRKNNTEEPRRRSCTSETDEDEDQKALDEIVKGHMDAKEAHVLERRITDLYNEIEIHKRDKDDLEIQVEQLALDYEILKQENHDISYKLEQSQVHEQLKMQYECSSSPVNVNELESQIEGLEAKLKKQSEDFSKSLCRVKELETQMEEELEKQALIFEADIEAVTRAKVEQEKRAIEAEEALRKSRWKNASVAGKIQDEFKRISEQMSSTLAANEKMTKKAMRETRDLRMQKRQLEELLMNAKDELRENKVEYEAKLSEMERMLGGLVEKSKNLESEKRRQEDVNADLTQVITRLKDEIEILRVELEGTKDELSSTIVSMKKESEELQRIKDEKEAVVTLLESELETARGRCDDLQHSLSKNESEIEKHRSNEERIILLEEHIKLKENALEAFSKMFIEKEKELNSRIEELETELNKRSLNSLETGESLHGPEAAIALQSRKVLSSNKSDVLEDLVNEVASLKEQNGDMEMELKEMQERYSEISVRFAEVEGERQRLVMTVRNLKNAKRS</sequence>
<dbReference type="PANTHER" id="PTHR34452:SF15">
    <property type="entry name" value="MYOSIN HEAVY CHAIN-RELATED PROTEIN"/>
    <property type="match status" value="1"/>
</dbReference>
<gene>
    <name evidence="4" type="ORF">DY000_02033787</name>
</gene>
<feature type="domain" description="C2 NT-type" evidence="3">
    <location>
        <begin position="6"/>
        <end position="142"/>
    </location>
</feature>
<evidence type="ECO:0000313" key="4">
    <source>
        <dbReference type="EMBL" id="KAF3578422.1"/>
    </source>
</evidence>
<keyword evidence="1" id="KW-0175">Coiled coil</keyword>
<feature type="coiled-coil region" evidence="1">
    <location>
        <begin position="438"/>
        <end position="479"/>
    </location>
</feature>
<name>A0ABQ7DKC2_BRACR</name>
<organism evidence="4 5">
    <name type="scientific">Brassica cretica</name>
    <name type="common">Mustard</name>
    <dbReference type="NCBI Taxonomy" id="69181"/>
    <lineage>
        <taxon>Eukaryota</taxon>
        <taxon>Viridiplantae</taxon>
        <taxon>Streptophyta</taxon>
        <taxon>Embryophyta</taxon>
        <taxon>Tracheophyta</taxon>
        <taxon>Spermatophyta</taxon>
        <taxon>Magnoliopsida</taxon>
        <taxon>eudicotyledons</taxon>
        <taxon>Gunneridae</taxon>
        <taxon>Pentapetalae</taxon>
        <taxon>rosids</taxon>
        <taxon>malvids</taxon>
        <taxon>Brassicales</taxon>
        <taxon>Brassicaceae</taxon>
        <taxon>Brassiceae</taxon>
        <taxon>Brassica</taxon>
    </lineage>
</organism>
<dbReference type="Pfam" id="PF10358">
    <property type="entry name" value="NT-C2"/>
    <property type="match status" value="1"/>
</dbReference>
<comment type="caution">
    <text evidence="4">The sequence shown here is derived from an EMBL/GenBank/DDBJ whole genome shotgun (WGS) entry which is preliminary data.</text>
</comment>
<evidence type="ECO:0000256" key="2">
    <source>
        <dbReference type="SAM" id="MobiDB-lite"/>
    </source>
</evidence>
<evidence type="ECO:0000313" key="5">
    <source>
        <dbReference type="Proteomes" id="UP000266723"/>
    </source>
</evidence>
<feature type="compositionally biased region" description="Low complexity" evidence="2">
    <location>
        <begin position="262"/>
        <end position="287"/>
    </location>
</feature>
<dbReference type="Proteomes" id="UP000266723">
    <property type="component" value="Unassembled WGS sequence"/>
</dbReference>
<proteinExistence type="predicted"/>
<feature type="region of interest" description="Disordered" evidence="2">
    <location>
        <begin position="398"/>
        <end position="422"/>
    </location>
</feature>
<feature type="coiled-coil region" evidence="1">
    <location>
        <begin position="616"/>
        <end position="819"/>
    </location>
</feature>
<keyword evidence="5" id="KW-1185">Reference proteome</keyword>
<dbReference type="PROSITE" id="PS51840">
    <property type="entry name" value="C2_NT"/>
    <property type="match status" value="1"/>
</dbReference>
<feature type="coiled-coil region" evidence="1">
    <location>
        <begin position="850"/>
        <end position="891"/>
    </location>
</feature>
<dbReference type="InterPro" id="IPR019448">
    <property type="entry name" value="NT-C2"/>
</dbReference>
<feature type="coiled-coil region" evidence="1">
    <location>
        <begin position="311"/>
        <end position="338"/>
    </location>
</feature>
<dbReference type="PANTHER" id="PTHR34452">
    <property type="entry name" value="MYOSIN HEAVY CHAIN-RELATED PROTEIN"/>
    <property type="match status" value="1"/>
</dbReference>
<accession>A0ABQ7DKC2</accession>
<feature type="compositionally biased region" description="Polar residues" evidence="2">
    <location>
        <begin position="251"/>
        <end position="261"/>
    </location>
</feature>
<protein>
    <recommendedName>
        <fullName evidence="3">C2 NT-type domain-containing protein</fullName>
    </recommendedName>
</protein>